<name>A0A1F5E6M4_9BACT</name>
<gene>
    <name evidence="1" type="ORF">A2160_05145</name>
</gene>
<proteinExistence type="predicted"/>
<protein>
    <submittedName>
        <fullName evidence="1">Uncharacterized protein</fullName>
    </submittedName>
</protein>
<evidence type="ECO:0000313" key="2">
    <source>
        <dbReference type="Proteomes" id="UP000177006"/>
    </source>
</evidence>
<comment type="caution">
    <text evidence="1">The sequence shown here is derived from an EMBL/GenBank/DDBJ whole genome shotgun (WGS) entry which is preliminary data.</text>
</comment>
<evidence type="ECO:0000313" key="1">
    <source>
        <dbReference type="EMBL" id="OGD63008.1"/>
    </source>
</evidence>
<dbReference type="AlphaFoldDB" id="A0A1F5E6M4"/>
<accession>A0A1F5E6M4</accession>
<reference evidence="1 2" key="1">
    <citation type="journal article" date="2016" name="Nat. Commun.">
        <title>Thousands of microbial genomes shed light on interconnected biogeochemical processes in an aquifer system.</title>
        <authorList>
            <person name="Anantharaman K."/>
            <person name="Brown C.T."/>
            <person name="Hug L.A."/>
            <person name="Sharon I."/>
            <person name="Castelle C.J."/>
            <person name="Probst A.J."/>
            <person name="Thomas B.C."/>
            <person name="Singh A."/>
            <person name="Wilkins M.J."/>
            <person name="Karaoz U."/>
            <person name="Brodie E.L."/>
            <person name="Williams K.H."/>
            <person name="Hubbard S.S."/>
            <person name="Banfield J.F."/>
        </authorList>
    </citation>
    <scope>NUCLEOTIDE SEQUENCE [LARGE SCALE GENOMIC DNA]</scope>
</reference>
<dbReference type="Proteomes" id="UP000177006">
    <property type="component" value="Unassembled WGS sequence"/>
</dbReference>
<organism evidence="1 2">
    <name type="scientific">Candidatus Beckwithbacteria bacterium RBG_13_42_9</name>
    <dbReference type="NCBI Taxonomy" id="1797457"/>
    <lineage>
        <taxon>Bacteria</taxon>
        <taxon>Candidatus Beckwithiibacteriota</taxon>
    </lineage>
</organism>
<dbReference type="EMBL" id="MEZK01000013">
    <property type="protein sequence ID" value="OGD63008.1"/>
    <property type="molecule type" value="Genomic_DNA"/>
</dbReference>
<sequence length="151" mass="16832">MTEEEYARLIRDKKAELVTLYAQFVDTFAKPPSGINVITVDSPWVDKPDERTQEFEILVPTDDDSRLLTNFRISHIRATTGPAAQGIMITNTEIDVTSSMGGHSKGWGQTILPDGSLEGYNNIRHETPEELDVINNTQHIGLRILGVLVVK</sequence>